<dbReference type="Proteomes" id="UP000478417">
    <property type="component" value="Unassembled WGS sequence"/>
</dbReference>
<comment type="caution">
    <text evidence="8">The sequence shown here is derived from an EMBL/GenBank/DDBJ whole genome shotgun (WGS) entry which is preliminary data.</text>
</comment>
<evidence type="ECO:0000256" key="2">
    <source>
        <dbReference type="ARBA" id="ARBA00023015"/>
    </source>
</evidence>
<keyword evidence="5" id="KW-0804">Transcription</keyword>
<feature type="domain" description="RNA polymerase sigma factor 70 region 4 type 2" evidence="7">
    <location>
        <begin position="120"/>
        <end position="171"/>
    </location>
</feature>
<dbReference type="InterPro" id="IPR014284">
    <property type="entry name" value="RNA_pol_sigma-70_dom"/>
</dbReference>
<reference evidence="8 9" key="1">
    <citation type="submission" date="2020-02" db="EMBL/GenBank/DDBJ databases">
        <title>Albibacoteraceae fam. nov., the first described family within the subdivision 4 Verrucomicrobia.</title>
        <authorList>
            <person name="Xi F."/>
        </authorList>
    </citation>
    <scope>NUCLEOTIDE SEQUENCE [LARGE SCALE GENOMIC DNA]</scope>
    <source>
        <strain evidence="8 9">CK1056</strain>
    </source>
</reference>
<sequence>MMSLAMVQTASDLYAARGKPDFSSLARQFYEPVYRFILRQAPTAEDAADLTQETFIRAQKNFGRFDPEREFAPWLFTIARRTVADFYRQRRQLHELLEDGHADPAPDPRECLDVEESVEQLWSQARKLKPKYHQVLLLHYKENLSLKQTAVAMGLTTVHVKVLLFRARSALKRHLPANTLIEEETNHE</sequence>
<evidence type="ECO:0000313" key="9">
    <source>
        <dbReference type="Proteomes" id="UP000478417"/>
    </source>
</evidence>
<gene>
    <name evidence="8" type="ORF">G0Q06_03055</name>
</gene>
<evidence type="ECO:0000259" key="6">
    <source>
        <dbReference type="Pfam" id="PF04542"/>
    </source>
</evidence>
<dbReference type="AlphaFoldDB" id="A0A6B2LXS0"/>
<evidence type="ECO:0000256" key="5">
    <source>
        <dbReference type="ARBA" id="ARBA00023163"/>
    </source>
</evidence>
<evidence type="ECO:0000256" key="1">
    <source>
        <dbReference type="ARBA" id="ARBA00010641"/>
    </source>
</evidence>
<proteinExistence type="inferred from homology"/>
<dbReference type="InterPro" id="IPR007627">
    <property type="entry name" value="RNA_pol_sigma70_r2"/>
</dbReference>
<keyword evidence="2" id="KW-0805">Transcription regulation</keyword>
<dbReference type="CDD" id="cd06171">
    <property type="entry name" value="Sigma70_r4"/>
    <property type="match status" value="1"/>
</dbReference>
<evidence type="ECO:0000256" key="3">
    <source>
        <dbReference type="ARBA" id="ARBA00023082"/>
    </source>
</evidence>
<protein>
    <submittedName>
        <fullName evidence="8">Sigma-70 family RNA polymerase sigma factor</fullName>
    </submittedName>
</protein>
<dbReference type="InterPro" id="IPR036388">
    <property type="entry name" value="WH-like_DNA-bd_sf"/>
</dbReference>
<evidence type="ECO:0000259" key="7">
    <source>
        <dbReference type="Pfam" id="PF08281"/>
    </source>
</evidence>
<organism evidence="8 9">
    <name type="scientific">Oceanipulchritudo coccoides</name>
    <dbReference type="NCBI Taxonomy" id="2706888"/>
    <lineage>
        <taxon>Bacteria</taxon>
        <taxon>Pseudomonadati</taxon>
        <taxon>Verrucomicrobiota</taxon>
        <taxon>Opitutia</taxon>
        <taxon>Puniceicoccales</taxon>
        <taxon>Oceanipulchritudinaceae</taxon>
        <taxon>Oceanipulchritudo</taxon>
    </lineage>
</organism>
<dbReference type="Gene3D" id="1.10.1740.10">
    <property type="match status" value="1"/>
</dbReference>
<dbReference type="GO" id="GO:0016987">
    <property type="term" value="F:sigma factor activity"/>
    <property type="evidence" value="ECO:0007669"/>
    <property type="project" value="UniProtKB-KW"/>
</dbReference>
<dbReference type="InterPro" id="IPR013249">
    <property type="entry name" value="RNA_pol_sigma70_r4_t2"/>
</dbReference>
<keyword evidence="3" id="KW-0731">Sigma factor</keyword>
<dbReference type="GO" id="GO:0006352">
    <property type="term" value="P:DNA-templated transcription initiation"/>
    <property type="evidence" value="ECO:0007669"/>
    <property type="project" value="InterPro"/>
</dbReference>
<dbReference type="SUPFAM" id="SSF88659">
    <property type="entry name" value="Sigma3 and sigma4 domains of RNA polymerase sigma factors"/>
    <property type="match status" value="1"/>
</dbReference>
<dbReference type="PANTHER" id="PTHR43133">
    <property type="entry name" value="RNA POLYMERASE ECF-TYPE SIGMA FACTO"/>
    <property type="match status" value="1"/>
</dbReference>
<dbReference type="InterPro" id="IPR013324">
    <property type="entry name" value="RNA_pol_sigma_r3/r4-like"/>
</dbReference>
<comment type="similarity">
    <text evidence="1">Belongs to the sigma-70 factor family. ECF subfamily.</text>
</comment>
<evidence type="ECO:0000256" key="4">
    <source>
        <dbReference type="ARBA" id="ARBA00023125"/>
    </source>
</evidence>
<keyword evidence="4" id="KW-0238">DNA-binding</keyword>
<dbReference type="EMBL" id="JAAGNX010000001">
    <property type="protein sequence ID" value="NDV61421.1"/>
    <property type="molecule type" value="Genomic_DNA"/>
</dbReference>
<dbReference type="InterPro" id="IPR013325">
    <property type="entry name" value="RNA_pol_sigma_r2"/>
</dbReference>
<dbReference type="SUPFAM" id="SSF88946">
    <property type="entry name" value="Sigma2 domain of RNA polymerase sigma factors"/>
    <property type="match status" value="1"/>
</dbReference>
<dbReference type="PANTHER" id="PTHR43133:SF8">
    <property type="entry name" value="RNA POLYMERASE SIGMA FACTOR HI_1459-RELATED"/>
    <property type="match status" value="1"/>
</dbReference>
<keyword evidence="9" id="KW-1185">Reference proteome</keyword>
<dbReference type="InterPro" id="IPR039425">
    <property type="entry name" value="RNA_pol_sigma-70-like"/>
</dbReference>
<dbReference type="NCBIfam" id="TIGR02937">
    <property type="entry name" value="sigma70-ECF"/>
    <property type="match status" value="1"/>
</dbReference>
<dbReference type="Pfam" id="PF04542">
    <property type="entry name" value="Sigma70_r2"/>
    <property type="match status" value="1"/>
</dbReference>
<dbReference type="Gene3D" id="1.10.10.10">
    <property type="entry name" value="Winged helix-like DNA-binding domain superfamily/Winged helix DNA-binding domain"/>
    <property type="match status" value="1"/>
</dbReference>
<evidence type="ECO:0000313" key="8">
    <source>
        <dbReference type="EMBL" id="NDV61421.1"/>
    </source>
</evidence>
<feature type="domain" description="RNA polymerase sigma-70 region 2" evidence="6">
    <location>
        <begin position="25"/>
        <end position="91"/>
    </location>
</feature>
<accession>A0A6B2LXS0</accession>
<dbReference type="GO" id="GO:0003677">
    <property type="term" value="F:DNA binding"/>
    <property type="evidence" value="ECO:0007669"/>
    <property type="project" value="UniProtKB-KW"/>
</dbReference>
<dbReference type="Pfam" id="PF08281">
    <property type="entry name" value="Sigma70_r4_2"/>
    <property type="match status" value="1"/>
</dbReference>
<dbReference type="RefSeq" id="WP_163962346.1">
    <property type="nucleotide sequence ID" value="NZ_JAAGNX010000001.1"/>
</dbReference>
<name>A0A6B2LXS0_9BACT</name>